<proteinExistence type="predicted"/>
<accession>A0A0R3Q276</accession>
<dbReference type="OrthoDB" id="3626597at2759"/>
<sequence>SVSVWDGFILDPRQLIPTGRETWAGIKVVIEAVLNLKQGNVATCDGVENEHYLERDAKHYEHLEHNDRVDADERTKCSRLYKIRATTDVMHIVQDSDPQFIMIETQHTAARTYDRTTTPNTAIPLPNALPFEPSIRHAEVQPSQGFSNFDQIEEQLKNYFATNPQVSFNTVLLSHRRHTNAEASGHFTPAYRTHLRAPSYDRALFVEILIMTDILGQNSGDKSSTRRRTFGHIRLEREEHRVGSKMSGRSPEL</sequence>
<evidence type="ECO:0000313" key="1">
    <source>
        <dbReference type="EMBL" id="VDM64760.1"/>
    </source>
</evidence>
<evidence type="ECO:0000313" key="3">
    <source>
        <dbReference type="WBParaSite" id="ACOC_0001317401-mRNA-1"/>
    </source>
</evidence>
<keyword evidence="2" id="KW-1185">Reference proteome</keyword>
<reference evidence="1 2" key="2">
    <citation type="submission" date="2018-11" db="EMBL/GenBank/DDBJ databases">
        <authorList>
            <consortium name="Pathogen Informatics"/>
        </authorList>
    </citation>
    <scope>NUCLEOTIDE SEQUENCE [LARGE SCALE GENOMIC DNA]</scope>
    <source>
        <strain evidence="1 2">Costa Rica</strain>
    </source>
</reference>
<reference evidence="3" key="1">
    <citation type="submission" date="2017-02" db="UniProtKB">
        <authorList>
            <consortium name="WormBaseParasite"/>
        </authorList>
    </citation>
    <scope>IDENTIFICATION</scope>
</reference>
<gene>
    <name evidence="1" type="ORF">ACOC_LOCUS13175</name>
</gene>
<organism evidence="3">
    <name type="scientific">Angiostrongylus costaricensis</name>
    <name type="common">Nematode worm</name>
    <dbReference type="NCBI Taxonomy" id="334426"/>
    <lineage>
        <taxon>Eukaryota</taxon>
        <taxon>Metazoa</taxon>
        <taxon>Ecdysozoa</taxon>
        <taxon>Nematoda</taxon>
        <taxon>Chromadorea</taxon>
        <taxon>Rhabditida</taxon>
        <taxon>Rhabditina</taxon>
        <taxon>Rhabditomorpha</taxon>
        <taxon>Strongyloidea</taxon>
        <taxon>Metastrongylidae</taxon>
        <taxon>Angiostrongylus</taxon>
    </lineage>
</organism>
<protein>
    <submittedName>
        <fullName evidence="3">Pkinase_fungal domain-containing protein</fullName>
    </submittedName>
</protein>
<dbReference type="AlphaFoldDB" id="A0A0R3Q276"/>
<dbReference type="Proteomes" id="UP000267027">
    <property type="component" value="Unassembled WGS sequence"/>
</dbReference>
<dbReference type="WBParaSite" id="ACOC_0001317401-mRNA-1">
    <property type="protein sequence ID" value="ACOC_0001317401-mRNA-1"/>
    <property type="gene ID" value="ACOC_0001317401"/>
</dbReference>
<evidence type="ECO:0000313" key="2">
    <source>
        <dbReference type="Proteomes" id="UP000267027"/>
    </source>
</evidence>
<dbReference type="EMBL" id="UYYA01005578">
    <property type="protein sequence ID" value="VDM64760.1"/>
    <property type="molecule type" value="Genomic_DNA"/>
</dbReference>
<name>A0A0R3Q276_ANGCS</name>